<dbReference type="EMBL" id="JACQWF010000110">
    <property type="protein sequence ID" value="MBI4595194.1"/>
    <property type="molecule type" value="Genomic_DNA"/>
</dbReference>
<evidence type="ECO:0000313" key="2">
    <source>
        <dbReference type="EMBL" id="MBI4595194.1"/>
    </source>
</evidence>
<organism evidence="2 3">
    <name type="scientific">Tectimicrobiota bacterium</name>
    <dbReference type="NCBI Taxonomy" id="2528274"/>
    <lineage>
        <taxon>Bacteria</taxon>
        <taxon>Pseudomonadati</taxon>
        <taxon>Nitrospinota/Tectimicrobiota group</taxon>
        <taxon>Candidatus Tectimicrobiota</taxon>
    </lineage>
</organism>
<accession>A0A933GLZ3</accession>
<evidence type="ECO:0000313" key="3">
    <source>
        <dbReference type="Proteomes" id="UP000772181"/>
    </source>
</evidence>
<comment type="caution">
    <text evidence="2">The sequence shown here is derived from an EMBL/GenBank/DDBJ whole genome shotgun (WGS) entry which is preliminary data.</text>
</comment>
<dbReference type="Gene3D" id="3.40.50.1390">
    <property type="entry name" value="Resolvase, N-terminal catalytic domain"/>
    <property type="match status" value="1"/>
</dbReference>
<dbReference type="Pfam" id="PF00239">
    <property type="entry name" value="Resolvase"/>
    <property type="match status" value="1"/>
</dbReference>
<evidence type="ECO:0000259" key="1">
    <source>
        <dbReference type="PROSITE" id="PS51736"/>
    </source>
</evidence>
<reference evidence="2" key="1">
    <citation type="submission" date="2020-07" db="EMBL/GenBank/DDBJ databases">
        <title>Huge and variable diversity of episymbiotic CPR bacteria and DPANN archaea in groundwater ecosystems.</title>
        <authorList>
            <person name="He C.Y."/>
            <person name="Keren R."/>
            <person name="Whittaker M."/>
            <person name="Farag I.F."/>
            <person name="Doudna J."/>
            <person name="Cate J.H.D."/>
            <person name="Banfield J.F."/>
        </authorList>
    </citation>
    <scope>NUCLEOTIDE SEQUENCE</scope>
    <source>
        <strain evidence="2">NC_groundwater_1482_Ag_S-0.65um_47_24</strain>
    </source>
</reference>
<dbReference type="GO" id="GO:0003677">
    <property type="term" value="F:DNA binding"/>
    <property type="evidence" value="ECO:0007669"/>
    <property type="project" value="InterPro"/>
</dbReference>
<dbReference type="AlphaFoldDB" id="A0A933GLZ3"/>
<feature type="domain" description="Resolvase/invertase-type recombinase catalytic" evidence="1">
    <location>
        <begin position="1"/>
        <end position="61"/>
    </location>
</feature>
<protein>
    <submittedName>
        <fullName evidence="2">Recombinase family protein</fullName>
    </submittedName>
</protein>
<dbReference type="InterPro" id="IPR036162">
    <property type="entry name" value="Resolvase-like_N_sf"/>
</dbReference>
<dbReference type="Gene3D" id="1.10.10.60">
    <property type="entry name" value="Homeodomain-like"/>
    <property type="match status" value="1"/>
</dbReference>
<proteinExistence type="predicted"/>
<name>A0A933GLZ3_UNCTE</name>
<dbReference type="Proteomes" id="UP000772181">
    <property type="component" value="Unassembled WGS sequence"/>
</dbReference>
<dbReference type="SUPFAM" id="SSF53041">
    <property type="entry name" value="Resolvase-like"/>
    <property type="match status" value="1"/>
</dbReference>
<dbReference type="GO" id="GO:0000150">
    <property type="term" value="F:DNA strand exchange activity"/>
    <property type="evidence" value="ECO:0007669"/>
    <property type="project" value="InterPro"/>
</dbReference>
<dbReference type="PROSITE" id="PS51736">
    <property type="entry name" value="RECOMBINASES_3"/>
    <property type="match status" value="1"/>
</dbReference>
<sequence>MDTLDELGSLGIDFISYDNNLDTSKPTGKLVFQIIGAVAEFGKDIIWERVIASLNNAKSKGKRLGRPAVPDELLEKAKSLRRQGLSFRKIGKELGIDEGSIRKRMNGRSLKISSCSENVIAHTPTLILPHQGMIFIHT</sequence>
<dbReference type="InterPro" id="IPR006119">
    <property type="entry name" value="Resolv_N"/>
</dbReference>
<gene>
    <name evidence="2" type="ORF">HY730_02325</name>
</gene>